<dbReference type="SUPFAM" id="SSF53474">
    <property type="entry name" value="alpha/beta-Hydrolases"/>
    <property type="match status" value="1"/>
</dbReference>
<comment type="caution">
    <text evidence="4">The sequence shown here is derived from an EMBL/GenBank/DDBJ whole genome shotgun (WGS) entry which is preliminary data.</text>
</comment>
<feature type="signal peptide" evidence="2">
    <location>
        <begin position="1"/>
        <end position="21"/>
    </location>
</feature>
<keyword evidence="2" id="KW-0732">Signal</keyword>
<keyword evidence="5" id="KW-1185">Reference proteome</keyword>
<name>A0AAU9UB13_EUPED</name>
<dbReference type="Gene3D" id="3.40.50.1820">
    <property type="entry name" value="alpha/beta hydrolase"/>
    <property type="match status" value="1"/>
</dbReference>
<accession>A0AAU9UB13</accession>
<dbReference type="Proteomes" id="UP001153954">
    <property type="component" value="Unassembled WGS sequence"/>
</dbReference>
<gene>
    <name evidence="4" type="ORF">EEDITHA_LOCUS10446</name>
</gene>
<keyword evidence="1" id="KW-0325">Glycoprotein</keyword>
<dbReference type="EMBL" id="CAKOGL010000014">
    <property type="protein sequence ID" value="CAH2094935.1"/>
    <property type="molecule type" value="Genomic_DNA"/>
</dbReference>
<feature type="chain" id="PRO_5043639399" description="Carboxylesterase type B domain-containing protein" evidence="2">
    <location>
        <begin position="22"/>
        <end position="571"/>
    </location>
</feature>
<dbReference type="InterPro" id="IPR050309">
    <property type="entry name" value="Type-B_Carboxylest/Lipase"/>
</dbReference>
<sequence>MKQKMWSFIWFMIIAVSEVAVQVIDSSMTFTTEATYYTNNPATTETESDDDNDNTLYEVTTEHGTVRGIKSGRVIRYFDIPYGQFSAENPFEEPNATQSWNPGVLKNTAHTSRCPQIDSENKYIGDHNCLTLSIFVPEGAENADVLFHIHDSSGNTGSGDPSKFGPKHLANQGIILILPNYRIGALGFLCLQNVTAPGNAGLKDLHLALEWTNKNIRKFGGNNTNIVVSGSGFAGALVEYLILSNESRRFISKAITESGSALAPWALDRNPEETTKNLENELTKSENNAETANIYTSLESYLEKLVRAARSIDMLPCIENNNGFLTETPWQLLNRGEFNISLMTGSANHAALDKALAQQTEEGLSQINNDFSLLLPNDLKFNNVNEKNKIGRQIKTQYFGGINITTNDTPRLSQCYSDSFYLYPGIRAARLFVRSGATIYFYEFSKGNNSFNGSRRGDSLNEVFSKDSTEGEVEEATTVNPTEAATTVNPTENGPTMLTLWASFIKDGKPSVEGIDWSNLREVRQPAQEVWLSIGDTMRVQRGFHGNRLQLWEDIYQNHFIEHTTWMFWIV</sequence>
<dbReference type="InterPro" id="IPR029058">
    <property type="entry name" value="AB_hydrolase_fold"/>
</dbReference>
<reference evidence="4" key="1">
    <citation type="submission" date="2022-03" db="EMBL/GenBank/DDBJ databases">
        <authorList>
            <person name="Tunstrom K."/>
        </authorList>
    </citation>
    <scope>NUCLEOTIDE SEQUENCE</scope>
</reference>
<evidence type="ECO:0000259" key="3">
    <source>
        <dbReference type="Pfam" id="PF00135"/>
    </source>
</evidence>
<dbReference type="Pfam" id="PF00135">
    <property type="entry name" value="COesterase"/>
    <property type="match status" value="1"/>
</dbReference>
<dbReference type="PANTHER" id="PTHR11559">
    <property type="entry name" value="CARBOXYLESTERASE"/>
    <property type="match status" value="1"/>
</dbReference>
<organism evidence="4 5">
    <name type="scientific">Euphydryas editha</name>
    <name type="common">Edith's checkerspot</name>
    <dbReference type="NCBI Taxonomy" id="104508"/>
    <lineage>
        <taxon>Eukaryota</taxon>
        <taxon>Metazoa</taxon>
        <taxon>Ecdysozoa</taxon>
        <taxon>Arthropoda</taxon>
        <taxon>Hexapoda</taxon>
        <taxon>Insecta</taxon>
        <taxon>Pterygota</taxon>
        <taxon>Neoptera</taxon>
        <taxon>Endopterygota</taxon>
        <taxon>Lepidoptera</taxon>
        <taxon>Glossata</taxon>
        <taxon>Ditrysia</taxon>
        <taxon>Papilionoidea</taxon>
        <taxon>Nymphalidae</taxon>
        <taxon>Nymphalinae</taxon>
        <taxon>Euphydryas</taxon>
    </lineage>
</organism>
<evidence type="ECO:0000256" key="1">
    <source>
        <dbReference type="ARBA" id="ARBA00023180"/>
    </source>
</evidence>
<evidence type="ECO:0000313" key="4">
    <source>
        <dbReference type="EMBL" id="CAH2094935.1"/>
    </source>
</evidence>
<evidence type="ECO:0000313" key="5">
    <source>
        <dbReference type="Proteomes" id="UP001153954"/>
    </source>
</evidence>
<protein>
    <recommendedName>
        <fullName evidence="3">Carboxylesterase type B domain-containing protein</fullName>
    </recommendedName>
</protein>
<dbReference type="InterPro" id="IPR002018">
    <property type="entry name" value="CarbesteraseB"/>
</dbReference>
<proteinExistence type="predicted"/>
<dbReference type="AlphaFoldDB" id="A0AAU9UB13"/>
<evidence type="ECO:0000256" key="2">
    <source>
        <dbReference type="SAM" id="SignalP"/>
    </source>
</evidence>
<feature type="domain" description="Carboxylesterase type B" evidence="3">
    <location>
        <begin position="58"/>
        <end position="552"/>
    </location>
</feature>